<dbReference type="GO" id="GO:0044550">
    <property type="term" value="P:secondary metabolite biosynthetic process"/>
    <property type="evidence" value="ECO:0007669"/>
    <property type="project" value="TreeGrafter"/>
</dbReference>
<feature type="domain" description="Carrier" evidence="3">
    <location>
        <begin position="727"/>
        <end position="803"/>
    </location>
</feature>
<dbReference type="OrthoDB" id="416786at2759"/>
<dbReference type="InterPro" id="IPR010071">
    <property type="entry name" value="AA_adenyl_dom"/>
</dbReference>
<gene>
    <name evidence="4" type="ORF">K493DRAFT_340613</name>
</gene>
<feature type="transmembrane region" description="Helical" evidence="2">
    <location>
        <begin position="1327"/>
        <end position="1347"/>
    </location>
</feature>
<dbReference type="Pfam" id="PF00501">
    <property type="entry name" value="AMP-binding"/>
    <property type="match status" value="1"/>
</dbReference>
<proteinExistence type="predicted"/>
<dbReference type="SUPFAM" id="SSF51161">
    <property type="entry name" value="Trimeric LpxA-like enzymes"/>
    <property type="match status" value="3"/>
</dbReference>
<dbReference type="Gene3D" id="1.10.1200.10">
    <property type="entry name" value="ACP-like"/>
    <property type="match status" value="1"/>
</dbReference>
<dbReference type="InterPro" id="IPR036736">
    <property type="entry name" value="ACP-like_sf"/>
</dbReference>
<dbReference type="InterPro" id="IPR025110">
    <property type="entry name" value="AMP-bd_C"/>
</dbReference>
<dbReference type="Pfam" id="PF00550">
    <property type="entry name" value="PP-binding"/>
    <property type="match status" value="1"/>
</dbReference>
<comment type="caution">
    <text evidence="4">The sequence shown here is derived from an EMBL/GenBank/DDBJ whole genome shotgun (WGS) entry which is preliminary data.</text>
</comment>
<dbReference type="PROSITE" id="PS00455">
    <property type="entry name" value="AMP_BINDING"/>
    <property type="match status" value="1"/>
</dbReference>
<dbReference type="CDD" id="cd05930">
    <property type="entry name" value="A_NRPS"/>
    <property type="match status" value="1"/>
</dbReference>
<dbReference type="GO" id="GO:0031177">
    <property type="term" value="F:phosphopantetheine binding"/>
    <property type="evidence" value="ECO:0007669"/>
    <property type="project" value="TreeGrafter"/>
</dbReference>
<dbReference type="GO" id="GO:0043041">
    <property type="term" value="P:amino acid activation for nonribosomal peptide biosynthetic process"/>
    <property type="evidence" value="ECO:0007669"/>
    <property type="project" value="TreeGrafter"/>
</dbReference>
<keyword evidence="2" id="KW-0472">Membrane</keyword>
<evidence type="ECO:0000313" key="5">
    <source>
        <dbReference type="Proteomes" id="UP000193498"/>
    </source>
</evidence>
<dbReference type="EMBL" id="MCFE01000441">
    <property type="protein sequence ID" value="ORX89509.1"/>
    <property type="molecule type" value="Genomic_DNA"/>
</dbReference>
<dbReference type="SUPFAM" id="SSF47336">
    <property type="entry name" value="ACP-like"/>
    <property type="match status" value="1"/>
</dbReference>
<dbReference type="InterPro" id="IPR045851">
    <property type="entry name" value="AMP-bd_C_sf"/>
</dbReference>
<dbReference type="Proteomes" id="UP000193498">
    <property type="component" value="Unassembled WGS sequence"/>
</dbReference>
<dbReference type="NCBIfam" id="TIGR01733">
    <property type="entry name" value="AA-adenyl-dom"/>
    <property type="match status" value="1"/>
</dbReference>
<dbReference type="Gene3D" id="2.30.38.10">
    <property type="entry name" value="Luciferase, Domain 3"/>
    <property type="match status" value="1"/>
</dbReference>
<evidence type="ECO:0000259" key="3">
    <source>
        <dbReference type="PROSITE" id="PS50075"/>
    </source>
</evidence>
<dbReference type="Gene3D" id="3.30.300.30">
    <property type="match status" value="1"/>
</dbReference>
<sequence length="1517" mass="167744">MNHTLVQSEQQSLLEALLLSMKRVDKHPTLPVIYSSTMCALMFRYTNSQVFSLHIGSEQSQVSISLCPDMSLMDLLKVTEDRIVTSLRGRHLSISELAIRLYVTDSSPVVNDSSEIQMHISSTTGQVIDRIGINKSLLCSGTDVVGHWNELLRRFVDQPDVPISEVVLLPPVEAELLTSDGWATTSFVTDTLAPSVGVYLHTVFENTSKMYPGRTAILFEKSTGQDEVFTYQEVEAISTTLAKYLHENHPTGPGVYIGLLMPQKPTAYIAMLAILKTGSAYVPIDPACPSERIEYILGDSQAGLLLCEREAVRDNLPCQTLALDDWLAAQSSFSESFKLPSGVLQVADPAYMIYTSGTTGRPKGVVVEHQNVVSLVNAEYSIFKLNAEDRVYQQFSLSFDASIEEIWLPFRVGGTLVPATQKPGPGLSETLEAKGVTVLSCVPTLLTMLPEDEKLRSLRLLILGGEACPKSVVERFGIGCRIVNSYGPTETTVIATWKECNPTDDIVTIGRPIPGYSAFIMSAHNQLQPVGVAGELVIGGPGVTRGYHNLPELTRSKYIKNTSLDSEGRLYKTGDLARFNAAGEIEYLGRIDTQVKLRGFRIELAEVSTFLLYAWDVLSYSSTFQVESALQACEGIQLAVATVDVDVFSMEHLVAYVVPTGNEAFLDFQAIKDNLQKKMPSFMVPSTFQVIQDVPTLPSGKIDRKSLPKMSPDVAVSVKDESKPTIAPRTPTEAKLVDVWTRYFNGKAISVSDNFFDLGGHSLFAAMLISELRSSECTKGISMGHIYQFPVLENLAAFLDTGLSTETRHVSKNSNIDRGNSDVEKLSNLERVDFPPTPSYLHTFGRMICQLAAILTVFLVTTLPVSILYMLYKFTETPLAVVLVLFALDFCWMAVIVVALKWILIGRYREGKWPLWGAYYWRWWVVRSCTRVLKLYILEGSPLLNLFYNLMGAKIHMTAYVGTRHVYCFDLVTIREEASIGLNAYLNGYKVENGWLIIGAGNIVGAGARVGNKSHLGLNAELQDGASLDDLSVLQDDQQIPTNERWAGSPAKLVEHTNVRDKEDSTSQLTIWIFCLLHFIAAIFVNIAFGLLASLTDCHYQISLEMTNSIYGTLYAPHWLRALGAKIGKASEVSTITYISPDLLRIGDGCFLADSVIVGPPYVRHGKLSLDYATVEERSFVGNGALFPAGVTMGKDCLLGVLSTPGHDKRSLEGNSSWLGSPSMYLPNRQAATKNWPKERTYAPSNSLYIVRYLMELWRVFLPNMVNITAFVIVVMILELLYERTSSRKILSVADEFMLSNGLFTNLSQGGLIASFLPIFLIVNSVVAAGACGFVLIMKWILIGTYAKREVPLWSSFVWRTELITALQEGIANRQLLQNLRGTPLVCFWFRMLGSQIGDRVWMDTLQITEADLIHIDDDVCIGEDTILQVDSIFALSALAQDLNNRHFLQTHLFEDRIMKMDSLKIGCRSNVGSSSVILYGSTLEEGVSIGALSLVMKGERLPSHTGWNGIPLSNNC</sequence>
<feature type="transmembrane region" description="Helical" evidence="2">
    <location>
        <begin position="879"/>
        <end position="904"/>
    </location>
</feature>
<name>A0A1Y1XUT0_9FUNG</name>
<dbReference type="InterPro" id="IPR000873">
    <property type="entry name" value="AMP-dep_synth/lig_dom"/>
</dbReference>
<dbReference type="Gene3D" id="2.160.10.10">
    <property type="entry name" value="Hexapeptide repeat proteins"/>
    <property type="match status" value="3"/>
</dbReference>
<dbReference type="STRING" id="1314790.A0A1Y1XUT0"/>
<organism evidence="4 5">
    <name type="scientific">Basidiobolus meristosporus CBS 931.73</name>
    <dbReference type="NCBI Taxonomy" id="1314790"/>
    <lineage>
        <taxon>Eukaryota</taxon>
        <taxon>Fungi</taxon>
        <taxon>Fungi incertae sedis</taxon>
        <taxon>Zoopagomycota</taxon>
        <taxon>Entomophthoromycotina</taxon>
        <taxon>Basidiobolomycetes</taxon>
        <taxon>Basidiobolales</taxon>
        <taxon>Basidiobolaceae</taxon>
        <taxon>Basidiobolus</taxon>
    </lineage>
</organism>
<dbReference type="GO" id="GO:0005737">
    <property type="term" value="C:cytoplasm"/>
    <property type="evidence" value="ECO:0007669"/>
    <property type="project" value="TreeGrafter"/>
</dbReference>
<reference evidence="4 5" key="1">
    <citation type="submission" date="2016-07" db="EMBL/GenBank/DDBJ databases">
        <title>Pervasive Adenine N6-methylation of Active Genes in Fungi.</title>
        <authorList>
            <consortium name="DOE Joint Genome Institute"/>
            <person name="Mondo S.J."/>
            <person name="Dannebaum R.O."/>
            <person name="Kuo R.C."/>
            <person name="Labutti K."/>
            <person name="Haridas S."/>
            <person name="Kuo A."/>
            <person name="Salamov A."/>
            <person name="Ahrendt S.R."/>
            <person name="Lipzen A."/>
            <person name="Sullivan W."/>
            <person name="Andreopoulos W.B."/>
            <person name="Clum A."/>
            <person name="Lindquist E."/>
            <person name="Daum C."/>
            <person name="Ramamoorthy G.K."/>
            <person name="Gryganskyi A."/>
            <person name="Culley D."/>
            <person name="Magnuson J.K."/>
            <person name="James T.Y."/>
            <person name="O'Malley M.A."/>
            <person name="Stajich J.E."/>
            <person name="Spatafora J.W."/>
            <person name="Visel A."/>
            <person name="Grigoriev I.V."/>
        </authorList>
    </citation>
    <scope>NUCLEOTIDE SEQUENCE [LARGE SCALE GENOMIC DNA]</scope>
    <source>
        <strain evidence="4 5">CBS 931.73</strain>
    </source>
</reference>
<evidence type="ECO:0000313" key="4">
    <source>
        <dbReference type="EMBL" id="ORX89509.1"/>
    </source>
</evidence>
<dbReference type="InParanoid" id="A0A1Y1XUT0"/>
<dbReference type="PANTHER" id="PTHR45527:SF1">
    <property type="entry name" value="FATTY ACID SYNTHASE"/>
    <property type="match status" value="1"/>
</dbReference>
<evidence type="ECO:0000256" key="1">
    <source>
        <dbReference type="ARBA" id="ARBA00022598"/>
    </source>
</evidence>
<dbReference type="PROSITE" id="PS50075">
    <property type="entry name" value="CARRIER"/>
    <property type="match status" value="1"/>
</dbReference>
<dbReference type="SUPFAM" id="SSF56801">
    <property type="entry name" value="Acetyl-CoA synthetase-like"/>
    <property type="match status" value="1"/>
</dbReference>
<accession>A0A1Y1XUT0</accession>
<keyword evidence="5" id="KW-1185">Reference proteome</keyword>
<dbReference type="InterPro" id="IPR009081">
    <property type="entry name" value="PP-bd_ACP"/>
</dbReference>
<dbReference type="Gene3D" id="3.40.50.980">
    <property type="match status" value="2"/>
</dbReference>
<dbReference type="Pfam" id="PF13193">
    <property type="entry name" value="AMP-binding_C"/>
    <property type="match status" value="1"/>
</dbReference>
<dbReference type="GO" id="GO:0016874">
    <property type="term" value="F:ligase activity"/>
    <property type="evidence" value="ECO:0007669"/>
    <property type="project" value="UniProtKB-KW"/>
</dbReference>
<keyword evidence="2" id="KW-1133">Transmembrane helix</keyword>
<protein>
    <submittedName>
        <fullName evidence="4">Acetyl-CoA synthetase-like protein</fullName>
    </submittedName>
</protein>
<feature type="transmembrane region" description="Helical" evidence="2">
    <location>
        <begin position="1261"/>
        <end position="1282"/>
    </location>
</feature>
<keyword evidence="2" id="KW-0812">Transmembrane</keyword>
<dbReference type="PANTHER" id="PTHR45527">
    <property type="entry name" value="NONRIBOSOMAL PEPTIDE SYNTHETASE"/>
    <property type="match status" value="1"/>
</dbReference>
<feature type="transmembrane region" description="Helical" evidence="2">
    <location>
        <begin position="851"/>
        <end position="872"/>
    </location>
</feature>
<evidence type="ECO:0000256" key="2">
    <source>
        <dbReference type="SAM" id="Phobius"/>
    </source>
</evidence>
<keyword evidence="1" id="KW-0436">Ligase</keyword>
<feature type="transmembrane region" description="Helical" evidence="2">
    <location>
        <begin position="1069"/>
        <end position="1093"/>
    </location>
</feature>
<dbReference type="InterPro" id="IPR020845">
    <property type="entry name" value="AMP-binding_CS"/>
</dbReference>
<dbReference type="InterPro" id="IPR011004">
    <property type="entry name" value="Trimer_LpxA-like_sf"/>
</dbReference>